<accession>A0A939G1X4</accession>
<dbReference type="EMBL" id="JAFMYU010000003">
    <property type="protein sequence ID" value="MBO0930361.1"/>
    <property type="molecule type" value="Genomic_DNA"/>
</dbReference>
<keyword evidence="3" id="KW-1185">Reference proteome</keyword>
<name>A0A939G1X4_9BACT</name>
<keyword evidence="1" id="KW-0472">Membrane</keyword>
<organism evidence="2 3">
    <name type="scientific">Fibrella aquatilis</name>
    <dbReference type="NCBI Taxonomy" id="2817059"/>
    <lineage>
        <taxon>Bacteria</taxon>
        <taxon>Pseudomonadati</taxon>
        <taxon>Bacteroidota</taxon>
        <taxon>Cytophagia</taxon>
        <taxon>Cytophagales</taxon>
        <taxon>Spirosomataceae</taxon>
        <taxon>Fibrella</taxon>
    </lineage>
</organism>
<gene>
    <name evidence="2" type="ORF">J2I48_05105</name>
</gene>
<dbReference type="AlphaFoldDB" id="A0A939G1X4"/>
<evidence type="ECO:0000313" key="3">
    <source>
        <dbReference type="Proteomes" id="UP000664795"/>
    </source>
</evidence>
<keyword evidence="1" id="KW-1133">Transmembrane helix</keyword>
<keyword evidence="1" id="KW-0812">Transmembrane</keyword>
<dbReference type="RefSeq" id="WP_207334326.1">
    <property type="nucleotide sequence ID" value="NZ_JAFMYU010000003.1"/>
</dbReference>
<evidence type="ECO:0000256" key="1">
    <source>
        <dbReference type="SAM" id="Phobius"/>
    </source>
</evidence>
<evidence type="ECO:0000313" key="2">
    <source>
        <dbReference type="EMBL" id="MBO0930361.1"/>
    </source>
</evidence>
<feature type="transmembrane region" description="Helical" evidence="1">
    <location>
        <begin position="6"/>
        <end position="24"/>
    </location>
</feature>
<dbReference type="Proteomes" id="UP000664795">
    <property type="component" value="Unassembled WGS sequence"/>
</dbReference>
<proteinExistence type="predicted"/>
<comment type="caution">
    <text evidence="2">The sequence shown here is derived from an EMBL/GenBank/DDBJ whole genome shotgun (WGS) entry which is preliminary data.</text>
</comment>
<sequence>MTEIPLKYILTGLAVSAILAYLSWSAGGRAGTQAGTDYCTQNLFPNA</sequence>
<reference evidence="2 3" key="1">
    <citation type="submission" date="2021-03" db="EMBL/GenBank/DDBJ databases">
        <title>Fibrella sp. HMF5036 genome sequencing and assembly.</title>
        <authorList>
            <person name="Kang H."/>
            <person name="Kim H."/>
            <person name="Bae S."/>
            <person name="Joh K."/>
        </authorList>
    </citation>
    <scope>NUCLEOTIDE SEQUENCE [LARGE SCALE GENOMIC DNA]</scope>
    <source>
        <strain evidence="2 3">HMF5036</strain>
    </source>
</reference>
<protein>
    <submittedName>
        <fullName evidence="2">Uncharacterized protein</fullName>
    </submittedName>
</protein>